<keyword evidence="1" id="KW-1133">Transmembrane helix</keyword>
<dbReference type="VEuPathDB" id="PiroplasmaDB:BBBOND_0303060"/>
<sequence length="1729" mass="195448">MAPQFKRLTDCPENLREAIDWLIQVRHGGDGKGLDELAKAMKKLIEGAIVKSFSSFCDHLCTSLDSAGKRYECCRIKIEGIKALKSETNKAGNVEDNKLQRLLNEVKALKNGCETNHRVDSSTNKALNDVQSRIEYLEGLSKNLSEFTRDPNPILKQLCCGLETFLGFDPKTKGYDGTGIVYSDLDRLCDAVMAFLHRVLESVKEDESVKTYWSCVNEDVDTMKSQLQTGQKGLGGFLSAVESGVINWERVCHEKVGKVTDELKKLKSNLSKDLKFIKKENVELTSVEGHVNRCIQKAKASITALVDTPDSGIRALDPSLQNNLKEPSRHIRREIWRFGSSAVRNAMHLQELSDKVQNELETLEHNVKYEIKERVDEYKSTLTSVFSIINKDIDRIRDKLKEHVQALTTWIQAAELLVTQAIPQIDAILNAILDRDNKTHPQNIRTSAETLQRKADALRQAVENAKAVLEPLVGSISSAVKELEDVYKQTLKALQSTLKHQITEAQGKLNQLDGKVRDDLGGQVKEHIMAEITKVITQFKEGIMTAAQDEGTSTALFIQEFRNGLNHRGDAKALWQWADAWGKSRGVGHPLEKLQRVDTNFKELKEVLKDLENYKFNTKNFFGVIIDDLESKLMEAINTIKRNLLRSMPNYHGHANNNNGTIHMAIKGVQTNIDEYFQGDESGELTEEKLEQHGYKGGEKNKRELLTDEIQKIESQGLAKFEPFENGRRDAIEENTFSTLYGNITSNLTQLISAIKENGDNDQHGKEGIKQKLETLRDTFFNKKAMESNDSIYKISKDLDELQSRILGELIKKAADFLSNTIPNKAEKCVNDIHKHLSQASENARYRIIHEAEKQYKAARIFELEVLEKSVEKQFDEITRRLAADTTSGIKGFLKMIKGEKSGNKFEALKNSSTLDVLYIKIRDYLKSINNYVASEFDNPPYLRYIVSQLPLYLENLLDGLARHDYDHTVSTNLAELNKWVAHIHPKSLVEPSNLPAEALKNGLQAFGTELGKAYFNKYSGDTWDLRCWYNFGKIGLTILHTLHRDLSGLLDRCDNEWRDMNIDLRDNSALGNSLDNCGFKVSDAIEKQNGELNKDKKGENILTLLIQNDRLFERAALYKGVVIDLSYNLKLYYKAHQLRIIESYKAPTSVFEMLCWLSGLRHSRAYSGLRDQIKSLFSKPQKDETRNISKMNPSELTLSAYPESFSAADIQATIRDVCRNSHAVLTSILGHGHARGIYACDFSNNALNLHYPTDLITLLCLFHDILRCLHHQLYFLYKQCWYDTKMSGWANCWYGKGVSGSHWQCNELQCAECGNNTNCSEHPRCDIRSPLQSFLEDGLPGFLPHPLDGKSGKIKCTVSSHVSAPCITPMGFSDISVTASHRSTGAHLKSVVGDFCGDSTACLSKLCSQLNCLLPSAPKTLGEMFAFYYNFFYDWDASGEHRKDALGEAVKDAYFGSDYDLNSVSNLVNSTDHATIKSFSKQELGHEAGDLHSLDSFDKTCYTTDKYCGSYINALTSDTCRIFSKYNAPHYLSWVIYLTESFYNLICELYKQCHANCGTEYKKCLVTGCVDICGVNESNNHKATKHGSRCNSILNCRYTMQTLYNCGLTFGNRQHLKGRYGKFSTPKKTCRTFIAQLEVVCSDSSILSKLIHRTIPEFLWKIREPFSYLVLALWLLSFLYLLHIMVIRLDLLHIKSHLHSPSSHRIAAQSLLAAARVGKLAKLTYLQP</sequence>
<accession>A0A061D8V6</accession>
<gene>
    <name evidence="2" type="ORF">BBBOND_0303060</name>
</gene>
<keyword evidence="1" id="KW-0812">Transmembrane</keyword>
<dbReference type="RefSeq" id="XP_012768588.1">
    <property type="nucleotide sequence ID" value="XM_012913134.1"/>
</dbReference>
<dbReference type="Proteomes" id="UP000033188">
    <property type="component" value="Chromosome 3"/>
</dbReference>
<evidence type="ECO:0000256" key="1">
    <source>
        <dbReference type="SAM" id="Phobius"/>
    </source>
</evidence>
<feature type="transmembrane region" description="Helical" evidence="1">
    <location>
        <begin position="1667"/>
        <end position="1688"/>
    </location>
</feature>
<proteinExistence type="predicted"/>
<organism evidence="2 3">
    <name type="scientific">Babesia bigemina</name>
    <dbReference type="NCBI Taxonomy" id="5866"/>
    <lineage>
        <taxon>Eukaryota</taxon>
        <taxon>Sar</taxon>
        <taxon>Alveolata</taxon>
        <taxon>Apicomplexa</taxon>
        <taxon>Aconoidasida</taxon>
        <taxon>Piroplasmida</taxon>
        <taxon>Babesiidae</taxon>
        <taxon>Babesia</taxon>
    </lineage>
</organism>
<keyword evidence="1" id="KW-0472">Membrane</keyword>
<dbReference type="EMBL" id="LK391709">
    <property type="protein sequence ID" value="CDR96402.1"/>
    <property type="molecule type" value="Genomic_DNA"/>
</dbReference>
<dbReference type="KEGG" id="bbig:BBBOND_0303060"/>
<evidence type="ECO:0000313" key="2">
    <source>
        <dbReference type="EMBL" id="CDR96402.1"/>
    </source>
</evidence>
<evidence type="ECO:0000313" key="3">
    <source>
        <dbReference type="Proteomes" id="UP000033188"/>
    </source>
</evidence>
<dbReference type="OrthoDB" id="10254720at2759"/>
<reference evidence="3" key="1">
    <citation type="journal article" date="2014" name="Nucleic Acids Res.">
        <title>The evolutionary dynamics of variant antigen genes in Babesia reveal a history of genomic innovation underlying host-parasite interaction.</title>
        <authorList>
            <person name="Jackson A.P."/>
            <person name="Otto T.D."/>
            <person name="Darby A."/>
            <person name="Ramaprasad A."/>
            <person name="Xia D."/>
            <person name="Echaide I.E."/>
            <person name="Farber M."/>
            <person name="Gahlot S."/>
            <person name="Gamble J."/>
            <person name="Gupta D."/>
            <person name="Gupta Y."/>
            <person name="Jackson L."/>
            <person name="Malandrin L."/>
            <person name="Malas T.B."/>
            <person name="Moussa E."/>
            <person name="Nair M."/>
            <person name="Reid A.J."/>
            <person name="Sanders M."/>
            <person name="Sharma J."/>
            <person name="Tracey A."/>
            <person name="Quail M.A."/>
            <person name="Weir W."/>
            <person name="Wastling J.M."/>
            <person name="Hall N."/>
            <person name="Willadsen P."/>
            <person name="Lingelbach K."/>
            <person name="Shiels B."/>
            <person name="Tait A."/>
            <person name="Berriman M."/>
            <person name="Allred D.R."/>
            <person name="Pain A."/>
        </authorList>
    </citation>
    <scope>NUCLEOTIDE SEQUENCE [LARGE SCALE GENOMIC DNA]</scope>
    <source>
        <strain evidence="3">Bond</strain>
    </source>
</reference>
<protein>
    <submittedName>
        <fullName evidence="2">Uncharacterized protein</fullName>
    </submittedName>
</protein>
<name>A0A061D8V6_BABBI</name>
<dbReference type="GeneID" id="24564943"/>
<keyword evidence="3" id="KW-1185">Reference proteome</keyword>